<dbReference type="SMART" id="SM00418">
    <property type="entry name" value="HTH_ARSR"/>
    <property type="match status" value="1"/>
</dbReference>
<gene>
    <name evidence="6" type="ORF">C7C46_29815</name>
</gene>
<dbReference type="OrthoDB" id="7945987at2"/>
<dbReference type="AlphaFoldDB" id="A0A2V4MTZ9"/>
<dbReference type="InterPro" id="IPR001845">
    <property type="entry name" value="HTH_ArsR_DNA-bd_dom"/>
</dbReference>
<keyword evidence="2" id="KW-0238">DNA-binding</keyword>
<reference evidence="6 7" key="1">
    <citation type="submission" date="2018-03" db="EMBL/GenBank/DDBJ databases">
        <title>Bioinformatic expansion and discovery of thiopeptide antibiotics.</title>
        <authorList>
            <person name="Schwalen C.J."/>
            <person name="Hudson G.A."/>
            <person name="Mitchell D.A."/>
        </authorList>
    </citation>
    <scope>NUCLEOTIDE SEQUENCE [LARGE SCALE GENOMIC DNA]</scope>
    <source>
        <strain evidence="6 7">ATCC 21389</strain>
    </source>
</reference>
<protein>
    <submittedName>
        <fullName evidence="6">Transcriptional regulator</fullName>
    </submittedName>
</protein>
<name>A0A2V4MTZ9_9ACTN</name>
<evidence type="ECO:0000256" key="4">
    <source>
        <dbReference type="SAM" id="MobiDB-lite"/>
    </source>
</evidence>
<dbReference type="GO" id="GO:0003700">
    <property type="term" value="F:DNA-binding transcription factor activity"/>
    <property type="evidence" value="ECO:0007669"/>
    <property type="project" value="InterPro"/>
</dbReference>
<dbReference type="SUPFAM" id="SSF46785">
    <property type="entry name" value="Winged helix' DNA-binding domain"/>
    <property type="match status" value="1"/>
</dbReference>
<keyword evidence="3" id="KW-0804">Transcription</keyword>
<dbReference type="RefSeq" id="WP_110673044.1">
    <property type="nucleotide sequence ID" value="NZ_PYBW01000142.1"/>
</dbReference>
<evidence type="ECO:0000313" key="6">
    <source>
        <dbReference type="EMBL" id="PYC68050.1"/>
    </source>
</evidence>
<comment type="caution">
    <text evidence="6">The sequence shown here is derived from an EMBL/GenBank/DDBJ whole genome shotgun (WGS) entry which is preliminary data.</text>
</comment>
<dbReference type="Pfam" id="PF12840">
    <property type="entry name" value="HTH_20"/>
    <property type="match status" value="1"/>
</dbReference>
<proteinExistence type="predicted"/>
<feature type="domain" description="HTH arsR-type" evidence="5">
    <location>
        <begin position="16"/>
        <end position="126"/>
    </location>
</feature>
<dbReference type="PANTHER" id="PTHR33154">
    <property type="entry name" value="TRANSCRIPTIONAL REGULATOR, ARSR FAMILY"/>
    <property type="match status" value="1"/>
</dbReference>
<dbReference type="Proteomes" id="UP000248039">
    <property type="component" value="Unassembled WGS sequence"/>
</dbReference>
<evidence type="ECO:0000256" key="3">
    <source>
        <dbReference type="ARBA" id="ARBA00023163"/>
    </source>
</evidence>
<evidence type="ECO:0000259" key="5">
    <source>
        <dbReference type="SMART" id="SM00418"/>
    </source>
</evidence>
<dbReference type="Gene3D" id="1.10.10.10">
    <property type="entry name" value="Winged helix-like DNA-binding domain superfamily/Winged helix DNA-binding domain"/>
    <property type="match status" value="1"/>
</dbReference>
<keyword evidence="1" id="KW-0805">Transcription regulation</keyword>
<dbReference type="InterPro" id="IPR051081">
    <property type="entry name" value="HTH_MetalResp_TranReg"/>
</dbReference>
<keyword evidence="7" id="KW-1185">Reference proteome</keyword>
<dbReference type="CDD" id="cd00090">
    <property type="entry name" value="HTH_ARSR"/>
    <property type="match status" value="1"/>
</dbReference>
<organism evidence="6 7">
    <name type="scientific">Streptomyces tateyamensis</name>
    <dbReference type="NCBI Taxonomy" id="565073"/>
    <lineage>
        <taxon>Bacteria</taxon>
        <taxon>Bacillati</taxon>
        <taxon>Actinomycetota</taxon>
        <taxon>Actinomycetes</taxon>
        <taxon>Kitasatosporales</taxon>
        <taxon>Streptomycetaceae</taxon>
        <taxon>Streptomyces</taxon>
    </lineage>
</organism>
<feature type="region of interest" description="Disordered" evidence="4">
    <location>
        <begin position="192"/>
        <end position="213"/>
    </location>
</feature>
<dbReference type="InterPro" id="IPR011991">
    <property type="entry name" value="ArsR-like_HTH"/>
</dbReference>
<evidence type="ECO:0000313" key="7">
    <source>
        <dbReference type="Proteomes" id="UP000248039"/>
    </source>
</evidence>
<feature type="compositionally biased region" description="Polar residues" evidence="4">
    <location>
        <begin position="196"/>
        <end position="207"/>
    </location>
</feature>
<evidence type="ECO:0000256" key="1">
    <source>
        <dbReference type="ARBA" id="ARBA00023015"/>
    </source>
</evidence>
<dbReference type="InterPro" id="IPR036390">
    <property type="entry name" value="WH_DNA-bd_sf"/>
</dbReference>
<dbReference type="InterPro" id="IPR036388">
    <property type="entry name" value="WH-like_DNA-bd_sf"/>
</dbReference>
<dbReference type="PANTHER" id="PTHR33154:SF15">
    <property type="entry name" value="REGULATORY PROTEIN ARSR"/>
    <property type="match status" value="1"/>
</dbReference>
<dbReference type="GO" id="GO:0003677">
    <property type="term" value="F:DNA binding"/>
    <property type="evidence" value="ECO:0007669"/>
    <property type="project" value="UniProtKB-KW"/>
</dbReference>
<evidence type="ECO:0000256" key="2">
    <source>
        <dbReference type="ARBA" id="ARBA00023125"/>
    </source>
</evidence>
<dbReference type="EMBL" id="PYBW01000142">
    <property type="protein sequence ID" value="PYC68050.1"/>
    <property type="molecule type" value="Genomic_DNA"/>
</dbReference>
<accession>A0A2V4MTZ9</accession>
<sequence length="213" mass="23898">MSDEDQQHPARTVDPRSLRALAHPLRMRILDLLTDQGPATSARLAEQLGENTGTVSWHLRHLAEHGFITEDTGRGTRRERWWQRSGRQLVFNSAELALDPATAEALSSYKRHYLERTFQRAAQALAQPLTGDWLGAGNMSDWGDVRMTPDQLKALSAELLAVITRHLPDRAQPAAAEARPVLIQFQTLLLDAENPESAQKPQNNQNPETEESR</sequence>